<keyword evidence="1" id="KW-1133">Transmembrane helix</keyword>
<feature type="transmembrane region" description="Helical" evidence="1">
    <location>
        <begin position="35"/>
        <end position="57"/>
    </location>
</feature>
<dbReference type="Proteomes" id="UP000268321">
    <property type="component" value="Unassembled WGS sequence"/>
</dbReference>
<proteinExistence type="predicted"/>
<organism evidence="2 3">
    <name type="scientific">Metschnikowia bicuspidata</name>
    <dbReference type="NCBI Taxonomy" id="27322"/>
    <lineage>
        <taxon>Eukaryota</taxon>
        <taxon>Fungi</taxon>
        <taxon>Dikarya</taxon>
        <taxon>Ascomycota</taxon>
        <taxon>Saccharomycotina</taxon>
        <taxon>Pichiomycetes</taxon>
        <taxon>Metschnikowiaceae</taxon>
        <taxon>Metschnikowia</taxon>
    </lineage>
</organism>
<protein>
    <submittedName>
        <fullName evidence="2">Uncharacterized protein</fullName>
    </submittedName>
</protein>
<keyword evidence="3" id="KW-1185">Reference proteome</keyword>
<dbReference type="OrthoDB" id="4012145at2759"/>
<evidence type="ECO:0000313" key="3">
    <source>
        <dbReference type="Proteomes" id="UP000268321"/>
    </source>
</evidence>
<dbReference type="EMBL" id="ML004898">
    <property type="protein sequence ID" value="RKP28440.1"/>
    <property type="molecule type" value="Genomic_DNA"/>
</dbReference>
<evidence type="ECO:0000313" key="2">
    <source>
        <dbReference type="EMBL" id="RKP28440.1"/>
    </source>
</evidence>
<keyword evidence="1" id="KW-0812">Transmembrane</keyword>
<keyword evidence="1" id="KW-0472">Membrane</keyword>
<accession>A0A4P9Z9I7</accession>
<sequence length="111" mass="12704">MPTVSGLALSVIFGAAARGFQVRLIGKKYSSLLDRLVGYGLSMGAFVGGYLVCEHFTQRNSQVLKRRLAQLREQRAQSDTFHQFDQEKEYRMTAQRKGKFFWDLIDSFGKF</sequence>
<reference evidence="3" key="1">
    <citation type="journal article" date="2018" name="Nat. Microbiol.">
        <title>Leveraging single-cell genomics to expand the fungal tree of life.</title>
        <authorList>
            <person name="Ahrendt S.R."/>
            <person name="Quandt C.A."/>
            <person name="Ciobanu D."/>
            <person name="Clum A."/>
            <person name="Salamov A."/>
            <person name="Andreopoulos B."/>
            <person name="Cheng J.F."/>
            <person name="Woyke T."/>
            <person name="Pelin A."/>
            <person name="Henrissat B."/>
            <person name="Reynolds N.K."/>
            <person name="Benny G.L."/>
            <person name="Smith M.E."/>
            <person name="James T.Y."/>
            <person name="Grigoriev I.V."/>
        </authorList>
    </citation>
    <scope>NUCLEOTIDE SEQUENCE [LARGE SCALE GENOMIC DNA]</scope>
    <source>
        <strain evidence="3">Baker2002</strain>
    </source>
</reference>
<dbReference type="AlphaFoldDB" id="A0A4P9Z9I7"/>
<name>A0A4P9Z9I7_9ASCO</name>
<gene>
    <name evidence="2" type="ORF">METBISCDRAFT_25038</name>
</gene>
<evidence type="ECO:0000256" key="1">
    <source>
        <dbReference type="SAM" id="Phobius"/>
    </source>
</evidence>